<dbReference type="InterPro" id="IPR011761">
    <property type="entry name" value="ATP-grasp"/>
</dbReference>
<feature type="binding site" evidence="5">
    <location>
        <position position="149"/>
    </location>
    <ligand>
        <name>ATP</name>
        <dbReference type="ChEBI" id="CHEBI:30616"/>
    </ligand>
</feature>
<evidence type="ECO:0000256" key="5">
    <source>
        <dbReference type="HAMAP-Rule" id="MF_01928"/>
    </source>
</evidence>
<dbReference type="Proteomes" id="UP000011645">
    <property type="component" value="Unassembled WGS sequence"/>
</dbReference>
<dbReference type="SUPFAM" id="SSF52440">
    <property type="entry name" value="PreATP-grasp domain"/>
    <property type="match status" value="1"/>
</dbReference>
<dbReference type="eggNOG" id="arCOG01597">
    <property type="taxonomic scope" value="Archaea"/>
</dbReference>
<dbReference type="Gene3D" id="3.30.470.20">
    <property type="entry name" value="ATP-grasp fold, B domain"/>
    <property type="match status" value="1"/>
</dbReference>
<dbReference type="InterPro" id="IPR054350">
    <property type="entry name" value="PurT/PurK_preATP-grasp"/>
</dbReference>
<keyword evidence="3 5" id="KW-0067">ATP-binding</keyword>
<protein>
    <recommendedName>
        <fullName evidence="5 6">N5-carboxyaminoimidazole ribonucleotide synthase</fullName>
        <shortName evidence="5 6">N5-CAIR synthase</shortName>
        <ecNumber evidence="5 6">6.3.4.18</ecNumber>
    </recommendedName>
    <alternativeName>
        <fullName evidence="5 6">5-(carboxyamino)imidazole ribonucleotide synthetase</fullName>
    </alternativeName>
</protein>
<dbReference type="PANTHER" id="PTHR11609">
    <property type="entry name" value="PURINE BIOSYNTHESIS PROTEIN 6/7, PUR6/7"/>
    <property type="match status" value="1"/>
</dbReference>
<dbReference type="GO" id="GO:0004638">
    <property type="term" value="F:phosphoribosylaminoimidazole carboxylase activity"/>
    <property type="evidence" value="ECO:0007669"/>
    <property type="project" value="InterPro"/>
</dbReference>
<evidence type="ECO:0000256" key="2">
    <source>
        <dbReference type="ARBA" id="ARBA00022755"/>
    </source>
</evidence>
<dbReference type="SUPFAM" id="SSF51246">
    <property type="entry name" value="Rudiment single hybrid motif"/>
    <property type="match status" value="1"/>
</dbReference>
<keyword evidence="11" id="KW-1185">Reference proteome</keyword>
<comment type="subunit">
    <text evidence="5">Homodimer.</text>
</comment>
<dbReference type="HAMAP" id="MF_01928">
    <property type="entry name" value="PurK"/>
    <property type="match status" value="1"/>
</dbReference>
<sequence length="384" mass="41471">MATKTLPGPTIGVVGGGQLGRMLAEAAAPLGIETVILDPTPECPASPVASEQIVGAFDDPDSVRELAARADVLTFEIELADPDLLETVSEEADIEVQPSPETLRTIQDKLVQKRALADAGVPVPAFRAVDSPEELRAALEELGTPAMVKAREGGYDGRGNLPIEDPEEAADVLSELGGAAMVEEMVDFERELSVIAVKGDEEVATYVAGENLHEKEILRETVVPARASGAVRERAQAVAGEVLELMDGRGVYGIELFQEDGEILVNEIAPRPHNSGHWTIEGARSSQFEQHARAVCGLPLGATELREPVVTKNVLGDDREPRRATLSGIEQLLAEPLVHLHWYGKDEVRPLRKMGHFAVLGGDRSADELLESARTYWRHVEFDP</sequence>
<evidence type="ECO:0000256" key="6">
    <source>
        <dbReference type="RuleBase" id="RU361200"/>
    </source>
</evidence>
<feature type="binding site" evidence="5">
    <location>
        <begin position="266"/>
        <end position="267"/>
    </location>
    <ligand>
        <name>ATP</name>
        <dbReference type="ChEBI" id="CHEBI:30616"/>
    </ligand>
</feature>
<dbReference type="GO" id="GO:0006189">
    <property type="term" value="P:'de novo' IMP biosynthetic process"/>
    <property type="evidence" value="ECO:0007669"/>
    <property type="project" value="UniProtKB-UniRule"/>
</dbReference>
<dbReference type="Pfam" id="PF02222">
    <property type="entry name" value="ATP-grasp"/>
    <property type="match status" value="1"/>
</dbReference>
<dbReference type="KEGG" id="hje:HacjB3_11705"/>
<feature type="binding site" evidence="5">
    <location>
        <position position="109"/>
    </location>
    <ligand>
        <name>ATP</name>
        <dbReference type="ChEBI" id="CHEBI:30616"/>
    </ligand>
</feature>
<dbReference type="NCBIfam" id="NF004679">
    <property type="entry name" value="PRK06019.1-5"/>
    <property type="match status" value="1"/>
</dbReference>
<reference evidence="8 10" key="1">
    <citation type="journal article" date="2010" name="J. Bacteriol.">
        <title>Complete genome sequence of Halalkalicoccus jeotgali B3(T), an extremely halophilic archaeon.</title>
        <authorList>
            <person name="Roh S.W."/>
            <person name="Nam Y.D."/>
            <person name="Nam S.H."/>
            <person name="Choi S.H."/>
            <person name="Park H.S."/>
            <person name="Bae J.W."/>
        </authorList>
    </citation>
    <scope>NUCLEOTIDE SEQUENCE [LARGE SCALE GENOMIC DNA]</scope>
    <source>
        <strain evidence="8">B3</strain>
        <strain evidence="10">DSM 18796 / CECT 7217 / JCM 14584 / KCTC 4019 / B3</strain>
    </source>
</reference>
<dbReference type="PATRIC" id="fig|795797.18.peg.2344"/>
<reference evidence="9 11" key="2">
    <citation type="journal article" date="2014" name="PLoS Genet.">
        <title>Phylogenetically driven sequencing of extremely halophilic archaea reveals strategies for static and dynamic osmo-response.</title>
        <authorList>
            <person name="Becker E.A."/>
            <person name="Seitzer P.M."/>
            <person name="Tritt A."/>
            <person name="Larsen D."/>
            <person name="Krusor M."/>
            <person name="Yao A.I."/>
            <person name="Wu D."/>
            <person name="Madern D."/>
            <person name="Eisen J.A."/>
            <person name="Darling A.E."/>
            <person name="Facciotti M.T."/>
        </authorList>
    </citation>
    <scope>NUCLEOTIDE SEQUENCE [LARGE SCALE GENOMIC DNA]</scope>
    <source>
        <strain evidence="9">B3</strain>
        <strain evidence="11">DSM 18796 / CECT 7217 / JCM 14584 / KCTC 4019 / B3</strain>
    </source>
</reference>
<dbReference type="AlphaFoldDB" id="D8J5M8"/>
<comment type="similarity">
    <text evidence="5 6">Belongs to the PurK/PurT family.</text>
</comment>
<dbReference type="OrthoDB" id="9299at2157"/>
<dbReference type="SUPFAM" id="SSF56059">
    <property type="entry name" value="Glutathione synthetase ATP-binding domain-like"/>
    <property type="match status" value="1"/>
</dbReference>
<name>D8J5M8_HALJB</name>
<dbReference type="InterPro" id="IPR013815">
    <property type="entry name" value="ATP_grasp_subdomain_1"/>
</dbReference>
<dbReference type="GeneID" id="9420155"/>
<gene>
    <name evidence="5 6" type="primary">purK</name>
    <name evidence="8" type="ordered locus">HacjB3_11705</name>
    <name evidence="9" type="ORF">C497_10943</name>
</gene>
<accession>D8J5M8</accession>
<feature type="domain" description="ATP-grasp" evidence="7">
    <location>
        <begin position="113"/>
        <end position="296"/>
    </location>
</feature>
<dbReference type="UniPathway" id="UPA00074">
    <property type="reaction ID" value="UER00942"/>
</dbReference>
<comment type="function">
    <text evidence="5">Catalyzes the ATP-dependent conversion of 5-aminoimidazole ribonucleotide (AIR) and HCO(3)(-) to N5-carboxyaminoimidazole ribonucleotide (N5-CAIR).</text>
</comment>
<comment type="caution">
    <text evidence="5">Lacks conserved residue(s) required for the propagation of feature annotation.</text>
</comment>
<dbReference type="RefSeq" id="WP_008416675.1">
    <property type="nucleotide sequence ID" value="NC_014297.1"/>
</dbReference>
<organism evidence="8 10">
    <name type="scientific">Halalkalicoccus jeotgali (strain DSM 18796 / CECT 7217 / JCM 14584 / KCTC 4019 / B3)</name>
    <dbReference type="NCBI Taxonomy" id="795797"/>
    <lineage>
        <taxon>Archaea</taxon>
        <taxon>Methanobacteriati</taxon>
        <taxon>Methanobacteriota</taxon>
        <taxon>Stenosarchaea group</taxon>
        <taxon>Halobacteria</taxon>
        <taxon>Halobacteriales</taxon>
        <taxon>Halococcaceae</taxon>
        <taxon>Halalkalicoccus</taxon>
    </lineage>
</organism>
<evidence type="ECO:0000313" key="8">
    <source>
        <dbReference type="EMBL" id="ADJ15724.1"/>
    </source>
</evidence>
<comment type="catalytic activity">
    <reaction evidence="5 6">
        <text>5-amino-1-(5-phospho-beta-D-ribosyl)imidazole + hydrogencarbonate + ATP = 5-carboxyamino-1-(5-phospho-D-ribosyl)imidazole + ADP + phosphate + 2 H(+)</text>
        <dbReference type="Rhea" id="RHEA:19317"/>
        <dbReference type="ChEBI" id="CHEBI:15378"/>
        <dbReference type="ChEBI" id="CHEBI:17544"/>
        <dbReference type="ChEBI" id="CHEBI:30616"/>
        <dbReference type="ChEBI" id="CHEBI:43474"/>
        <dbReference type="ChEBI" id="CHEBI:58730"/>
        <dbReference type="ChEBI" id="CHEBI:137981"/>
        <dbReference type="ChEBI" id="CHEBI:456216"/>
        <dbReference type="EC" id="6.3.4.18"/>
    </reaction>
</comment>
<dbReference type="Pfam" id="PF22660">
    <property type="entry name" value="RS_preATP-grasp-like"/>
    <property type="match status" value="1"/>
</dbReference>
<feature type="binding site" evidence="5">
    <location>
        <begin position="183"/>
        <end position="186"/>
    </location>
    <ligand>
        <name>ATP</name>
        <dbReference type="ChEBI" id="CHEBI:30616"/>
    </ligand>
</feature>
<dbReference type="Pfam" id="PF17769">
    <property type="entry name" value="PurK_C"/>
    <property type="match status" value="1"/>
</dbReference>
<keyword evidence="5 6" id="KW-0436">Ligase</keyword>
<dbReference type="InterPro" id="IPR003135">
    <property type="entry name" value="ATP-grasp_carboxylate-amine"/>
</dbReference>
<keyword evidence="1 5" id="KW-0547">Nucleotide-binding</keyword>
<dbReference type="Gene3D" id="3.30.1490.20">
    <property type="entry name" value="ATP-grasp fold, A domain"/>
    <property type="match status" value="1"/>
</dbReference>
<dbReference type="GO" id="GO:0005524">
    <property type="term" value="F:ATP binding"/>
    <property type="evidence" value="ECO:0007669"/>
    <property type="project" value="UniProtKB-UniRule"/>
</dbReference>
<dbReference type="GO" id="GO:0046872">
    <property type="term" value="F:metal ion binding"/>
    <property type="evidence" value="ECO:0007669"/>
    <property type="project" value="InterPro"/>
</dbReference>
<proteinExistence type="inferred from homology"/>
<evidence type="ECO:0000256" key="4">
    <source>
        <dbReference type="ARBA" id="ARBA00022842"/>
    </source>
</evidence>
<keyword evidence="2 5" id="KW-0658">Purine biosynthesis</keyword>
<dbReference type="InterPro" id="IPR040686">
    <property type="entry name" value="PurK_C"/>
</dbReference>
<dbReference type="EC" id="6.3.4.18" evidence="5 6"/>
<evidence type="ECO:0000313" key="9">
    <source>
        <dbReference type="EMBL" id="ELY36506.1"/>
    </source>
</evidence>
<comment type="pathway">
    <text evidence="5 6">Purine metabolism; IMP biosynthesis via de novo pathway; 5-amino-1-(5-phospho-D-ribosyl)imidazole-4-carboxylate from 5-amino-1-(5-phospho-D-ribosyl)imidazole (N5-CAIR route): step 1/2.</text>
</comment>
<dbReference type="NCBIfam" id="TIGR01161">
    <property type="entry name" value="purK"/>
    <property type="match status" value="1"/>
</dbReference>
<evidence type="ECO:0000313" key="11">
    <source>
        <dbReference type="Proteomes" id="UP000011645"/>
    </source>
</evidence>
<keyword evidence="4" id="KW-0460">Magnesium</keyword>
<dbReference type="HOGENOM" id="CLU_011534_0_2_2"/>
<dbReference type="GO" id="GO:0034028">
    <property type="term" value="F:5-(carboxyamino)imidazole ribonucleotide synthase activity"/>
    <property type="evidence" value="ECO:0007669"/>
    <property type="project" value="UniProtKB-UniRule"/>
</dbReference>
<evidence type="ECO:0000256" key="3">
    <source>
        <dbReference type="ARBA" id="ARBA00022840"/>
    </source>
</evidence>
<dbReference type="Proteomes" id="UP000000390">
    <property type="component" value="Chromosome"/>
</dbReference>
<dbReference type="PANTHER" id="PTHR11609:SF5">
    <property type="entry name" value="PHOSPHORIBOSYLAMINOIMIDAZOLE CARBOXYLASE"/>
    <property type="match status" value="1"/>
</dbReference>
<dbReference type="PROSITE" id="PS50975">
    <property type="entry name" value="ATP_GRASP"/>
    <property type="match status" value="1"/>
</dbReference>
<dbReference type="InterPro" id="IPR011054">
    <property type="entry name" value="Rudment_hybrid_motif"/>
</dbReference>
<feature type="binding site" evidence="5">
    <location>
        <position position="191"/>
    </location>
    <ligand>
        <name>ATP</name>
        <dbReference type="ChEBI" id="CHEBI:30616"/>
    </ligand>
</feature>
<evidence type="ECO:0000313" key="10">
    <source>
        <dbReference type="Proteomes" id="UP000000390"/>
    </source>
</evidence>
<evidence type="ECO:0000259" key="7">
    <source>
        <dbReference type="PROSITE" id="PS50975"/>
    </source>
</evidence>
<dbReference type="EMBL" id="CP002062">
    <property type="protein sequence ID" value="ADJ15724.1"/>
    <property type="molecule type" value="Genomic_DNA"/>
</dbReference>
<dbReference type="STRING" id="795797.HacjB3_11705"/>
<evidence type="ECO:0000256" key="1">
    <source>
        <dbReference type="ARBA" id="ARBA00022741"/>
    </source>
</evidence>
<dbReference type="InterPro" id="IPR005875">
    <property type="entry name" value="PurK"/>
</dbReference>
<comment type="function">
    <text evidence="6">Catalyzes the ATP-dependent conversion of 5-aminoimidazole ribonucleotide (AIR) and HCO(3)- to N5-carboxyaminoimidazole ribonucleotide (N5-CAIR).</text>
</comment>
<dbReference type="EMBL" id="AOHV01000028">
    <property type="protein sequence ID" value="ELY36506.1"/>
    <property type="molecule type" value="Genomic_DNA"/>
</dbReference>
<feature type="binding site" evidence="5">
    <location>
        <position position="213"/>
    </location>
    <ligand>
        <name>ATP</name>
        <dbReference type="ChEBI" id="CHEBI:30616"/>
    </ligand>
</feature>
<dbReference type="InterPro" id="IPR016185">
    <property type="entry name" value="PreATP-grasp_dom_sf"/>
</dbReference>
<dbReference type="Gene3D" id="3.40.50.20">
    <property type="match status" value="1"/>
</dbReference>